<evidence type="ECO:0000256" key="6">
    <source>
        <dbReference type="ARBA" id="ARBA00023136"/>
    </source>
</evidence>
<dbReference type="GO" id="GO:0009279">
    <property type="term" value="C:cell outer membrane"/>
    <property type="evidence" value="ECO:0007669"/>
    <property type="project" value="UniProtKB-SubCell"/>
</dbReference>
<dbReference type="SUPFAM" id="SSF49464">
    <property type="entry name" value="Carboxypeptidase regulatory domain-like"/>
    <property type="match status" value="1"/>
</dbReference>
<dbReference type="InterPro" id="IPR023996">
    <property type="entry name" value="TonB-dep_OMP_SusC/RagA"/>
</dbReference>
<evidence type="ECO:0000256" key="8">
    <source>
        <dbReference type="PROSITE-ProRule" id="PRU01360"/>
    </source>
</evidence>
<reference evidence="14" key="1">
    <citation type="submission" date="2016-11" db="EMBL/GenBank/DDBJ databases">
        <authorList>
            <person name="Varghese N."/>
            <person name="Submissions S."/>
        </authorList>
    </citation>
    <scope>NUCLEOTIDE SEQUENCE [LARGE SCALE GENOMIC DNA]</scope>
    <source>
        <strain evidence="14">DSM 16990</strain>
    </source>
</reference>
<sequence length="983" mass="107428">MNVSLPLKQGFALLLLFAAIAVKAQTGSVSGRVLDEIGQGLPGASVIVKGTTRSTATDAKGNYQISGLQNGSLILSASFVGYITLEKTAVVSAGTTVNFNLAPDAQKLTEVVVIGYGTTTKKNLTGAVSTVTAKDFQKGAITSPDQLIQGRVAGVTIIPGGGQPGSAGTIRIRGAASLNASNNPLYVIDGIPLSGEGISGAASQLSLINPNDIESFTVLKDANATAIYGSRASNGVILITTKKGGAAAPTFTFSTNNSYATVAKKVDVLSADQVRSYVNEKGLAATKALLGTANTDWQDEIYDNAFGTDNNLSLSGTFKKVPYRISAGYLDQKGLLMTDRLKRGTGGIRLTPSLFEDHLKVDLNLKGSVSNSHFANQLAVPSAIAFDPTQNVHADNQFGNYFEWASGNVPNVATPRNPVSLLEQYANRGKADRSFGNLQLDYSFHFLPELHANLNIGYDVAKGQGQTDVPAASAYYYLTKGYSLAYLGTQQDKFIEAYLNYNKTLESINSNFNITAGYGYYDNSKKNYFLPTYNALGQVQATPNFPFEIQRNKLLSYYGRLVYTLAGKYILSGTIRTDGSSKFSPDSRWGYFPSAGFTWRIKDEAFLKNSKVVSDLKIRLSYGETGNKDVPVNYAYLANYNLGADQAQYQLGDNFYHVYSPMPYDKNLRWESTTTYNGGLDYGFLNGRISGSIDVYYKKTKDLLATIEIPIGTNFSNQLLTNVGNMENRGIEASINVALLKGDRVNWDIGFNFAYNKNKVSNLTLNNNPNYKQVARGITGGIDNYVQYHAVGLQPYAFFLYKQVYDASGSPLEGVYEDLSGDGRISEEDRRFYKSPAPIYVMGFNTSFNYKKWTLSTVLRSNIGAYIYDNVSSQFGVSRFMMNEKYINNAAADIYRSKFVNNQYKSDYYLKNASFLKMDNLGLNFNAGRLSRTGTASLSISANCQNVFVISDYKGIDPEIFSGIDYNLYPRPRTYTLGVNVGF</sequence>
<evidence type="ECO:0000259" key="12">
    <source>
        <dbReference type="Pfam" id="PF07715"/>
    </source>
</evidence>
<name>A0A1M4T635_9SPHI</name>
<proteinExistence type="inferred from homology"/>
<feature type="chain" id="PRO_5013041833" evidence="10">
    <location>
        <begin position="25"/>
        <end position="983"/>
    </location>
</feature>
<dbReference type="InterPro" id="IPR039426">
    <property type="entry name" value="TonB-dep_rcpt-like"/>
</dbReference>
<keyword evidence="2 8" id="KW-0813">Transport</keyword>
<evidence type="ECO:0000256" key="2">
    <source>
        <dbReference type="ARBA" id="ARBA00022448"/>
    </source>
</evidence>
<dbReference type="Pfam" id="PF07715">
    <property type="entry name" value="Plug"/>
    <property type="match status" value="1"/>
</dbReference>
<dbReference type="EMBL" id="FQUQ01000001">
    <property type="protein sequence ID" value="SHE39966.1"/>
    <property type="molecule type" value="Genomic_DNA"/>
</dbReference>
<dbReference type="Gene3D" id="2.170.130.10">
    <property type="entry name" value="TonB-dependent receptor, plug domain"/>
    <property type="match status" value="1"/>
</dbReference>
<keyword evidence="10" id="KW-0732">Signal</keyword>
<dbReference type="STRING" id="288992.SAMN04488522_10196"/>
<dbReference type="OrthoDB" id="9768177at2"/>
<keyword evidence="7 8" id="KW-0998">Cell outer membrane</keyword>
<keyword evidence="14" id="KW-1185">Reference proteome</keyword>
<accession>A0A1M4T635</accession>
<dbReference type="InterPro" id="IPR036942">
    <property type="entry name" value="Beta-barrel_TonB_sf"/>
</dbReference>
<evidence type="ECO:0000313" key="13">
    <source>
        <dbReference type="EMBL" id="SHE39966.1"/>
    </source>
</evidence>
<dbReference type="InterPro" id="IPR037066">
    <property type="entry name" value="Plug_dom_sf"/>
</dbReference>
<keyword evidence="3 8" id="KW-1134">Transmembrane beta strand</keyword>
<evidence type="ECO:0000256" key="7">
    <source>
        <dbReference type="ARBA" id="ARBA00023237"/>
    </source>
</evidence>
<dbReference type="NCBIfam" id="TIGR04057">
    <property type="entry name" value="SusC_RagA_signa"/>
    <property type="match status" value="1"/>
</dbReference>
<dbReference type="NCBIfam" id="TIGR04056">
    <property type="entry name" value="OMP_RagA_SusC"/>
    <property type="match status" value="1"/>
</dbReference>
<evidence type="ECO:0000313" key="14">
    <source>
        <dbReference type="Proteomes" id="UP000184287"/>
    </source>
</evidence>
<dbReference type="InterPro" id="IPR012910">
    <property type="entry name" value="Plug_dom"/>
</dbReference>
<keyword evidence="6 8" id="KW-0472">Membrane</keyword>
<evidence type="ECO:0000256" key="10">
    <source>
        <dbReference type="SAM" id="SignalP"/>
    </source>
</evidence>
<evidence type="ECO:0000256" key="5">
    <source>
        <dbReference type="ARBA" id="ARBA00023077"/>
    </source>
</evidence>
<dbReference type="RefSeq" id="WP_073226022.1">
    <property type="nucleotide sequence ID" value="NZ_FQUQ01000001.1"/>
</dbReference>
<dbReference type="InterPro" id="IPR000531">
    <property type="entry name" value="Beta-barrel_TonB"/>
</dbReference>
<dbReference type="Pfam" id="PF13715">
    <property type="entry name" value="CarbopepD_reg_2"/>
    <property type="match status" value="1"/>
</dbReference>
<protein>
    <submittedName>
        <fullName evidence="13">Iron complex outermembrane recepter protein</fullName>
    </submittedName>
</protein>
<dbReference type="SUPFAM" id="SSF56935">
    <property type="entry name" value="Porins"/>
    <property type="match status" value="1"/>
</dbReference>
<keyword evidence="4 8" id="KW-0812">Transmembrane</keyword>
<dbReference type="InterPro" id="IPR008969">
    <property type="entry name" value="CarboxyPept-like_regulatory"/>
</dbReference>
<keyword evidence="5 9" id="KW-0798">TonB box</keyword>
<dbReference type="Pfam" id="PF00593">
    <property type="entry name" value="TonB_dep_Rec_b-barrel"/>
    <property type="match status" value="1"/>
</dbReference>
<evidence type="ECO:0000256" key="1">
    <source>
        <dbReference type="ARBA" id="ARBA00004571"/>
    </source>
</evidence>
<organism evidence="13 14">
    <name type="scientific">Pedobacter caeni</name>
    <dbReference type="NCBI Taxonomy" id="288992"/>
    <lineage>
        <taxon>Bacteria</taxon>
        <taxon>Pseudomonadati</taxon>
        <taxon>Bacteroidota</taxon>
        <taxon>Sphingobacteriia</taxon>
        <taxon>Sphingobacteriales</taxon>
        <taxon>Sphingobacteriaceae</taxon>
        <taxon>Pedobacter</taxon>
    </lineage>
</organism>
<dbReference type="Gene3D" id="2.40.170.20">
    <property type="entry name" value="TonB-dependent receptor, beta-barrel domain"/>
    <property type="match status" value="1"/>
</dbReference>
<evidence type="ECO:0000256" key="4">
    <source>
        <dbReference type="ARBA" id="ARBA00022692"/>
    </source>
</evidence>
<comment type="similarity">
    <text evidence="8 9">Belongs to the TonB-dependent receptor family.</text>
</comment>
<gene>
    <name evidence="13" type="ORF">SAMN04488522_10196</name>
</gene>
<feature type="domain" description="TonB-dependent receptor-like beta-barrel" evidence="11">
    <location>
        <begin position="396"/>
        <end position="771"/>
    </location>
</feature>
<dbReference type="PROSITE" id="PS52016">
    <property type="entry name" value="TONB_DEPENDENT_REC_3"/>
    <property type="match status" value="1"/>
</dbReference>
<dbReference type="Gene3D" id="2.60.40.1120">
    <property type="entry name" value="Carboxypeptidase-like, regulatory domain"/>
    <property type="match status" value="1"/>
</dbReference>
<evidence type="ECO:0000256" key="3">
    <source>
        <dbReference type="ARBA" id="ARBA00022452"/>
    </source>
</evidence>
<comment type="subcellular location">
    <subcellularLocation>
        <location evidence="1 8">Cell outer membrane</location>
        <topology evidence="1 8">Multi-pass membrane protein</topology>
    </subcellularLocation>
</comment>
<dbReference type="Proteomes" id="UP000184287">
    <property type="component" value="Unassembled WGS sequence"/>
</dbReference>
<evidence type="ECO:0000256" key="9">
    <source>
        <dbReference type="RuleBase" id="RU003357"/>
    </source>
</evidence>
<dbReference type="InterPro" id="IPR023997">
    <property type="entry name" value="TonB-dep_OMP_SusC/RagA_CS"/>
</dbReference>
<evidence type="ECO:0000259" key="11">
    <source>
        <dbReference type="Pfam" id="PF00593"/>
    </source>
</evidence>
<dbReference type="FunFam" id="2.170.130.10:FF:000008">
    <property type="entry name" value="SusC/RagA family TonB-linked outer membrane protein"/>
    <property type="match status" value="1"/>
</dbReference>
<feature type="signal peptide" evidence="10">
    <location>
        <begin position="1"/>
        <end position="24"/>
    </location>
</feature>
<dbReference type="AlphaFoldDB" id="A0A1M4T635"/>
<feature type="domain" description="TonB-dependent receptor plug" evidence="12">
    <location>
        <begin position="121"/>
        <end position="236"/>
    </location>
</feature>